<comment type="caution">
    <text evidence="2">The sequence shown here is derived from an EMBL/GenBank/DDBJ whole genome shotgun (WGS) entry which is preliminary data.</text>
</comment>
<name>A0A8T2TRJ0_CERRI</name>
<dbReference type="AlphaFoldDB" id="A0A8T2TRJ0"/>
<dbReference type="EMBL" id="CM035416">
    <property type="protein sequence ID" value="KAH7425997.1"/>
    <property type="molecule type" value="Genomic_DNA"/>
</dbReference>
<feature type="coiled-coil region" evidence="1">
    <location>
        <begin position="111"/>
        <end position="202"/>
    </location>
</feature>
<keyword evidence="3" id="KW-1185">Reference proteome</keyword>
<organism evidence="2 3">
    <name type="scientific">Ceratopteris richardii</name>
    <name type="common">Triangle waterfern</name>
    <dbReference type="NCBI Taxonomy" id="49495"/>
    <lineage>
        <taxon>Eukaryota</taxon>
        <taxon>Viridiplantae</taxon>
        <taxon>Streptophyta</taxon>
        <taxon>Embryophyta</taxon>
        <taxon>Tracheophyta</taxon>
        <taxon>Polypodiopsida</taxon>
        <taxon>Polypodiidae</taxon>
        <taxon>Polypodiales</taxon>
        <taxon>Pteridineae</taxon>
        <taxon>Pteridaceae</taxon>
        <taxon>Parkerioideae</taxon>
        <taxon>Ceratopteris</taxon>
    </lineage>
</organism>
<reference evidence="2" key="1">
    <citation type="submission" date="2021-08" db="EMBL/GenBank/DDBJ databases">
        <title>WGS assembly of Ceratopteris richardii.</title>
        <authorList>
            <person name="Marchant D.B."/>
            <person name="Chen G."/>
            <person name="Jenkins J."/>
            <person name="Shu S."/>
            <person name="Leebens-Mack J."/>
            <person name="Grimwood J."/>
            <person name="Schmutz J."/>
            <person name="Soltis P."/>
            <person name="Soltis D."/>
            <person name="Chen Z.-H."/>
        </authorList>
    </citation>
    <scope>NUCLEOTIDE SEQUENCE</scope>
    <source>
        <strain evidence="2">Whitten #5841</strain>
        <tissue evidence="2">Leaf</tissue>
    </source>
</reference>
<dbReference type="OrthoDB" id="1909252at2759"/>
<protein>
    <submittedName>
        <fullName evidence="2">Uncharacterized protein</fullName>
    </submittedName>
</protein>
<proteinExistence type="predicted"/>
<evidence type="ECO:0000313" key="2">
    <source>
        <dbReference type="EMBL" id="KAH7425997.1"/>
    </source>
</evidence>
<gene>
    <name evidence="2" type="ORF">KP509_11G080600</name>
</gene>
<dbReference type="EMBL" id="CM035416">
    <property type="protein sequence ID" value="KAH7425998.1"/>
    <property type="molecule type" value="Genomic_DNA"/>
</dbReference>
<dbReference type="Proteomes" id="UP000825935">
    <property type="component" value="Chromosome 11"/>
</dbReference>
<accession>A0A8T2TRJ0</accession>
<keyword evidence="1" id="KW-0175">Coiled coil</keyword>
<evidence type="ECO:0000256" key="1">
    <source>
        <dbReference type="SAM" id="Coils"/>
    </source>
</evidence>
<sequence length="233" mass="26826">MATPGRVKEALVRVRDVCLVAMAVSCGYVGYRLNADEDPDARRERIERARFQAERHHIEKHFLQLSKFYDSRASELTKKVDLMYKMTEETQNLSVKVVQHNKKVSMEIEKLQKLLKVKDEIDQTASSLRRQKRTLDAEVRELSKLVKIKEDLQARSRDACSSPTFTAEDELHILSSKVQERNRALEAEIKKLMELLKKKELQAKSEALDEAVVSHLGSPLLRDDDPAQIKDDI</sequence>
<evidence type="ECO:0000313" key="3">
    <source>
        <dbReference type="Proteomes" id="UP000825935"/>
    </source>
</evidence>